<reference evidence="8 9" key="1">
    <citation type="submission" date="2017-07" db="EMBL/GenBank/DDBJ databases">
        <title>An improved, manually edited Actinidia chinensis var. chinensis (kiwifruit) genome highlights the challenges associated with draft genomes and gene prediction in plants.</title>
        <authorList>
            <person name="Pilkington S."/>
            <person name="Crowhurst R."/>
            <person name="Hilario E."/>
            <person name="Nardozza S."/>
            <person name="Fraser L."/>
            <person name="Peng Y."/>
            <person name="Gunaseelan K."/>
            <person name="Simpson R."/>
            <person name="Tahir J."/>
            <person name="Deroles S."/>
            <person name="Templeton K."/>
            <person name="Luo Z."/>
            <person name="Davy M."/>
            <person name="Cheng C."/>
            <person name="Mcneilage M."/>
            <person name="Scaglione D."/>
            <person name="Liu Y."/>
            <person name="Zhang Q."/>
            <person name="Datson P."/>
            <person name="De Silva N."/>
            <person name="Gardiner S."/>
            <person name="Bassett H."/>
            <person name="Chagne D."/>
            <person name="Mccallum J."/>
            <person name="Dzierzon H."/>
            <person name="Deng C."/>
            <person name="Wang Y.-Y."/>
            <person name="Barron N."/>
            <person name="Manako K."/>
            <person name="Bowen J."/>
            <person name="Foster T."/>
            <person name="Erridge Z."/>
            <person name="Tiffin H."/>
            <person name="Waite C."/>
            <person name="Davies K."/>
            <person name="Grierson E."/>
            <person name="Laing W."/>
            <person name="Kirk R."/>
            <person name="Chen X."/>
            <person name="Wood M."/>
            <person name="Montefiori M."/>
            <person name="Brummell D."/>
            <person name="Schwinn K."/>
            <person name="Catanach A."/>
            <person name="Fullerton C."/>
            <person name="Li D."/>
            <person name="Meiyalaghan S."/>
            <person name="Nieuwenhuizen N."/>
            <person name="Read N."/>
            <person name="Prakash R."/>
            <person name="Hunter D."/>
            <person name="Zhang H."/>
            <person name="Mckenzie M."/>
            <person name="Knabel M."/>
            <person name="Harris A."/>
            <person name="Allan A."/>
            <person name="Chen A."/>
            <person name="Janssen B."/>
            <person name="Plunkett B."/>
            <person name="Dwamena C."/>
            <person name="Voogd C."/>
            <person name="Leif D."/>
            <person name="Lafferty D."/>
            <person name="Souleyre E."/>
            <person name="Varkonyi-Gasic E."/>
            <person name="Gambi F."/>
            <person name="Hanley J."/>
            <person name="Yao J.-L."/>
            <person name="Cheung J."/>
            <person name="David K."/>
            <person name="Warren B."/>
            <person name="Marsh K."/>
            <person name="Snowden K."/>
            <person name="Lin-Wang K."/>
            <person name="Brian L."/>
            <person name="Martinez-Sanchez M."/>
            <person name="Wang M."/>
            <person name="Ileperuma N."/>
            <person name="Macnee N."/>
            <person name="Campin R."/>
            <person name="Mcatee P."/>
            <person name="Drummond R."/>
            <person name="Espley R."/>
            <person name="Ireland H."/>
            <person name="Wu R."/>
            <person name="Atkinson R."/>
            <person name="Karunairetnam S."/>
            <person name="Bulley S."/>
            <person name="Chunkath S."/>
            <person name="Hanley Z."/>
            <person name="Storey R."/>
            <person name="Thrimawithana A."/>
            <person name="Thomson S."/>
            <person name="David C."/>
            <person name="Testolin R."/>
        </authorList>
    </citation>
    <scope>NUCLEOTIDE SEQUENCE [LARGE SCALE GENOMIC DNA]</scope>
    <source>
        <strain evidence="9">cv. Red5</strain>
        <tissue evidence="8">Young leaf</tissue>
    </source>
</reference>
<name>A0A2R6Q5V5_ACTCC</name>
<keyword evidence="3" id="KW-0203">Cytokinin biosynthesis</keyword>
<comment type="caution">
    <text evidence="8">The sequence shown here is derived from an EMBL/GenBank/DDBJ whole genome shotgun (WGS) entry which is preliminary data.</text>
</comment>
<keyword evidence="2" id="KW-0963">Cytoplasm</keyword>
<evidence type="ECO:0000256" key="2">
    <source>
        <dbReference type="ARBA" id="ARBA00022490"/>
    </source>
</evidence>
<evidence type="ECO:0000256" key="1">
    <source>
        <dbReference type="ARBA" id="ARBA00004496"/>
    </source>
</evidence>
<feature type="region of interest" description="Disordered" evidence="7">
    <location>
        <begin position="89"/>
        <end position="115"/>
    </location>
</feature>
<dbReference type="OMA" id="YESGWTN"/>
<sequence>MNNLLPSESSSGCESGWTLYLDPSFLSPRPSHSHDFVHYRGKNRVLKDEDEEEDMSMVSDASSGPQIFHENEYYGNAAIDATLLKNSLKKKKKNKNRGSRSRKVEEEKEDPSFLDDTASSPFFNFSQNNYRVSNNQASMEGILGFSQGCSVTHVEGSSEFHEPFGFFQSSLSGNRLYQNQ</sequence>
<keyword evidence="9" id="KW-1185">Reference proteome</keyword>
<gene>
    <name evidence="8" type="ORF">CEY00_Acc21044</name>
</gene>
<dbReference type="GO" id="GO:0009691">
    <property type="term" value="P:cytokinin biosynthetic process"/>
    <property type="evidence" value="ECO:0007669"/>
    <property type="project" value="UniProtKB-KW"/>
</dbReference>
<evidence type="ECO:0000256" key="3">
    <source>
        <dbReference type="ARBA" id="ARBA00022712"/>
    </source>
</evidence>
<evidence type="ECO:0000256" key="5">
    <source>
        <dbReference type="ARBA" id="ARBA00023242"/>
    </source>
</evidence>
<keyword evidence="5" id="KW-0539">Nucleus</keyword>
<reference evidence="9" key="2">
    <citation type="journal article" date="2018" name="BMC Genomics">
        <title>A manually annotated Actinidia chinensis var. chinensis (kiwifruit) genome highlights the challenges associated with draft genomes and gene prediction in plants.</title>
        <authorList>
            <person name="Pilkington S.M."/>
            <person name="Crowhurst R."/>
            <person name="Hilario E."/>
            <person name="Nardozza S."/>
            <person name="Fraser L."/>
            <person name="Peng Y."/>
            <person name="Gunaseelan K."/>
            <person name="Simpson R."/>
            <person name="Tahir J."/>
            <person name="Deroles S.C."/>
            <person name="Templeton K."/>
            <person name="Luo Z."/>
            <person name="Davy M."/>
            <person name="Cheng C."/>
            <person name="McNeilage M."/>
            <person name="Scaglione D."/>
            <person name="Liu Y."/>
            <person name="Zhang Q."/>
            <person name="Datson P."/>
            <person name="De Silva N."/>
            <person name="Gardiner S.E."/>
            <person name="Bassett H."/>
            <person name="Chagne D."/>
            <person name="McCallum J."/>
            <person name="Dzierzon H."/>
            <person name="Deng C."/>
            <person name="Wang Y.Y."/>
            <person name="Barron L."/>
            <person name="Manako K."/>
            <person name="Bowen J."/>
            <person name="Foster T.M."/>
            <person name="Erridge Z.A."/>
            <person name="Tiffin H."/>
            <person name="Waite C.N."/>
            <person name="Davies K.M."/>
            <person name="Grierson E.P."/>
            <person name="Laing W.A."/>
            <person name="Kirk R."/>
            <person name="Chen X."/>
            <person name="Wood M."/>
            <person name="Montefiori M."/>
            <person name="Brummell D.A."/>
            <person name="Schwinn K.E."/>
            <person name="Catanach A."/>
            <person name="Fullerton C."/>
            <person name="Li D."/>
            <person name="Meiyalaghan S."/>
            <person name="Nieuwenhuizen N."/>
            <person name="Read N."/>
            <person name="Prakash R."/>
            <person name="Hunter D."/>
            <person name="Zhang H."/>
            <person name="McKenzie M."/>
            <person name="Knabel M."/>
            <person name="Harris A."/>
            <person name="Allan A.C."/>
            <person name="Gleave A."/>
            <person name="Chen A."/>
            <person name="Janssen B.J."/>
            <person name="Plunkett B."/>
            <person name="Ampomah-Dwamena C."/>
            <person name="Voogd C."/>
            <person name="Leif D."/>
            <person name="Lafferty D."/>
            <person name="Souleyre E.J.F."/>
            <person name="Varkonyi-Gasic E."/>
            <person name="Gambi F."/>
            <person name="Hanley J."/>
            <person name="Yao J.L."/>
            <person name="Cheung J."/>
            <person name="David K.M."/>
            <person name="Warren B."/>
            <person name="Marsh K."/>
            <person name="Snowden K.C."/>
            <person name="Lin-Wang K."/>
            <person name="Brian L."/>
            <person name="Martinez-Sanchez M."/>
            <person name="Wang M."/>
            <person name="Ileperuma N."/>
            <person name="Macnee N."/>
            <person name="Campin R."/>
            <person name="McAtee P."/>
            <person name="Drummond R.S.M."/>
            <person name="Espley R.V."/>
            <person name="Ireland H.S."/>
            <person name="Wu R."/>
            <person name="Atkinson R.G."/>
            <person name="Karunairetnam S."/>
            <person name="Bulley S."/>
            <person name="Chunkath S."/>
            <person name="Hanley Z."/>
            <person name="Storey R."/>
            <person name="Thrimawithana A.H."/>
            <person name="Thomson S."/>
            <person name="David C."/>
            <person name="Testolin R."/>
            <person name="Huang H."/>
            <person name="Hellens R.P."/>
            <person name="Schaffer R.J."/>
        </authorList>
    </citation>
    <scope>NUCLEOTIDE SEQUENCE [LARGE SCALE GENOMIC DNA]</scope>
    <source>
        <strain evidence="9">cv. Red5</strain>
    </source>
</reference>
<comment type="similarity">
    <text evidence="6">Belongs to the SOFL plant protein family.</text>
</comment>
<dbReference type="AlphaFoldDB" id="A0A2R6Q5V5"/>
<dbReference type="FunCoup" id="A0A2R6Q5V5">
    <property type="interactions" value="182"/>
</dbReference>
<dbReference type="OrthoDB" id="759087at2759"/>
<comment type="subcellular location">
    <subcellularLocation>
        <location evidence="1">Cytoplasm</location>
    </subcellularLocation>
</comment>
<evidence type="ECO:0000313" key="8">
    <source>
        <dbReference type="EMBL" id="PSS02634.1"/>
    </source>
</evidence>
<evidence type="ECO:0000256" key="4">
    <source>
        <dbReference type="ARBA" id="ARBA00022864"/>
    </source>
</evidence>
<organism evidence="8 9">
    <name type="scientific">Actinidia chinensis var. chinensis</name>
    <name type="common">Chinese soft-hair kiwi</name>
    <dbReference type="NCBI Taxonomy" id="1590841"/>
    <lineage>
        <taxon>Eukaryota</taxon>
        <taxon>Viridiplantae</taxon>
        <taxon>Streptophyta</taxon>
        <taxon>Embryophyta</taxon>
        <taxon>Tracheophyta</taxon>
        <taxon>Spermatophyta</taxon>
        <taxon>Magnoliopsida</taxon>
        <taxon>eudicotyledons</taxon>
        <taxon>Gunneridae</taxon>
        <taxon>Pentapetalae</taxon>
        <taxon>asterids</taxon>
        <taxon>Ericales</taxon>
        <taxon>Actinidiaceae</taxon>
        <taxon>Actinidia</taxon>
    </lineage>
</organism>
<evidence type="ECO:0000313" key="9">
    <source>
        <dbReference type="Proteomes" id="UP000241394"/>
    </source>
</evidence>
<feature type="region of interest" description="Disordered" evidence="7">
    <location>
        <begin position="44"/>
        <end position="63"/>
    </location>
</feature>
<dbReference type="EMBL" id="NKQK01000019">
    <property type="protein sequence ID" value="PSS02634.1"/>
    <property type="molecule type" value="Genomic_DNA"/>
</dbReference>
<accession>A0A2R6Q5V5</accession>
<dbReference type="GO" id="GO:0005737">
    <property type="term" value="C:cytoplasm"/>
    <property type="evidence" value="ECO:0007669"/>
    <property type="project" value="UniProtKB-SubCell"/>
</dbReference>
<dbReference type="GO" id="GO:0009736">
    <property type="term" value="P:cytokinin-activated signaling pathway"/>
    <property type="evidence" value="ECO:0007669"/>
    <property type="project" value="UniProtKB-KW"/>
</dbReference>
<dbReference type="STRING" id="1590841.A0A2R6Q5V5"/>
<dbReference type="PANTHER" id="PTHR33347">
    <property type="entry name" value="OSJNBA0091C07.3 PROTEIN"/>
    <property type="match status" value="1"/>
</dbReference>
<protein>
    <submittedName>
        <fullName evidence="8">Angiogenin-2 like</fullName>
    </submittedName>
</protein>
<feature type="compositionally biased region" description="Basic residues" evidence="7">
    <location>
        <begin position="89"/>
        <end position="101"/>
    </location>
</feature>
<evidence type="ECO:0000256" key="6">
    <source>
        <dbReference type="ARBA" id="ARBA00024199"/>
    </source>
</evidence>
<dbReference type="PANTHER" id="PTHR33347:SF1">
    <property type="entry name" value="PROTEIN SOB FIVE-LIKE 5"/>
    <property type="match status" value="1"/>
</dbReference>
<dbReference type="InParanoid" id="A0A2R6Q5V5"/>
<dbReference type="Gramene" id="PSS02634">
    <property type="protein sequence ID" value="PSS02634"/>
    <property type="gene ID" value="CEY00_Acc21044"/>
</dbReference>
<proteinExistence type="inferred from homology"/>
<dbReference type="InterPro" id="IPR044670">
    <property type="entry name" value="SOFL"/>
</dbReference>
<keyword evidence="4" id="KW-0932">Cytokinin signaling pathway</keyword>
<evidence type="ECO:0000256" key="7">
    <source>
        <dbReference type="SAM" id="MobiDB-lite"/>
    </source>
</evidence>
<dbReference type="Proteomes" id="UP000241394">
    <property type="component" value="Chromosome LG19"/>
</dbReference>